<evidence type="ECO:0000313" key="2">
    <source>
        <dbReference type="EMBL" id="SER89865.1"/>
    </source>
</evidence>
<dbReference type="PANTHER" id="PTHR46211">
    <property type="entry name" value="GLYCEROPHOSPHORYL DIESTER PHOSPHODIESTERASE"/>
    <property type="match status" value="1"/>
</dbReference>
<dbReference type="Proteomes" id="UP000198815">
    <property type="component" value="Unassembled WGS sequence"/>
</dbReference>
<accession>A0A1H9SY46</accession>
<dbReference type="InterPro" id="IPR030395">
    <property type="entry name" value="GP_PDE_dom"/>
</dbReference>
<dbReference type="GO" id="GO:0008081">
    <property type="term" value="F:phosphoric diester hydrolase activity"/>
    <property type="evidence" value="ECO:0007669"/>
    <property type="project" value="InterPro"/>
</dbReference>
<keyword evidence="3" id="KW-1185">Reference proteome</keyword>
<dbReference type="STRING" id="64702.SAMN05443377_11712"/>
<dbReference type="RefSeq" id="WP_091970114.1">
    <property type="nucleotide sequence ID" value="NZ_FOGZ01000017.1"/>
</dbReference>
<organism evidence="2 3">
    <name type="scientific">Propionibacterium cyclohexanicum</name>
    <dbReference type="NCBI Taxonomy" id="64702"/>
    <lineage>
        <taxon>Bacteria</taxon>
        <taxon>Bacillati</taxon>
        <taxon>Actinomycetota</taxon>
        <taxon>Actinomycetes</taxon>
        <taxon>Propionibacteriales</taxon>
        <taxon>Propionibacteriaceae</taxon>
        <taxon>Propionibacterium</taxon>
    </lineage>
</organism>
<protein>
    <submittedName>
        <fullName evidence="2">Glycerophosphoryl diester phosphodiesterase</fullName>
    </submittedName>
</protein>
<dbReference type="OrthoDB" id="9758957at2"/>
<dbReference type="PROSITE" id="PS51704">
    <property type="entry name" value="GP_PDE"/>
    <property type="match status" value="1"/>
</dbReference>
<dbReference type="SUPFAM" id="SSF51695">
    <property type="entry name" value="PLC-like phosphodiesterases"/>
    <property type="match status" value="1"/>
</dbReference>
<name>A0A1H9SY46_9ACTN</name>
<dbReference type="InterPro" id="IPR017946">
    <property type="entry name" value="PLC-like_Pdiesterase_TIM-brl"/>
</dbReference>
<dbReference type="Pfam" id="PF03009">
    <property type="entry name" value="GDPD"/>
    <property type="match status" value="1"/>
</dbReference>
<feature type="domain" description="GP-PDE" evidence="1">
    <location>
        <begin position="2"/>
        <end position="237"/>
    </location>
</feature>
<gene>
    <name evidence="2" type="ORF">SAMN05443377_11712</name>
</gene>
<reference evidence="2 3" key="1">
    <citation type="submission" date="2016-10" db="EMBL/GenBank/DDBJ databases">
        <authorList>
            <person name="de Groot N.N."/>
        </authorList>
    </citation>
    <scope>NUCLEOTIDE SEQUENCE [LARGE SCALE GENOMIC DNA]</scope>
    <source>
        <strain evidence="2 3">DSM 16859</strain>
    </source>
</reference>
<dbReference type="PANTHER" id="PTHR46211:SF1">
    <property type="entry name" value="GLYCEROPHOSPHODIESTER PHOSPHODIESTERASE, CYTOPLASMIC"/>
    <property type="match status" value="1"/>
</dbReference>
<dbReference type="AlphaFoldDB" id="A0A1H9SY46"/>
<evidence type="ECO:0000313" key="3">
    <source>
        <dbReference type="Proteomes" id="UP000198815"/>
    </source>
</evidence>
<dbReference type="CDD" id="cd08563">
    <property type="entry name" value="GDPD_TtGDE_like"/>
    <property type="match status" value="1"/>
</dbReference>
<dbReference type="Gene3D" id="3.20.20.190">
    <property type="entry name" value="Phosphatidylinositol (PI) phosphodiesterase"/>
    <property type="match status" value="1"/>
</dbReference>
<evidence type="ECO:0000259" key="1">
    <source>
        <dbReference type="PROSITE" id="PS51704"/>
    </source>
</evidence>
<dbReference type="EMBL" id="FOGZ01000017">
    <property type="protein sequence ID" value="SER89865.1"/>
    <property type="molecule type" value="Genomic_DNA"/>
</dbReference>
<sequence length="238" mass="26170">MTLVWAHRGASKAAPENTLPAFERAAELGADGVELDVQRTADGELVVCHDEQIDRTSDGRGFIAEYCLDELRGFDFANHMSGFGKLPIPTLADVLDLLKETPLTVNIELKNSVVAYPGMESQVAELVHRCGWDDRVLYSSFNHRSMRAMADRGYRAGLLYETVMWKPQEYGVKLGAAALHPAGTAVRLNPHCVRKAHGRGLSVNVWTIDQPEQIKALAHLEVDAIITNVPDVAVATLR</sequence>
<dbReference type="GO" id="GO:0006629">
    <property type="term" value="P:lipid metabolic process"/>
    <property type="evidence" value="ECO:0007669"/>
    <property type="project" value="InterPro"/>
</dbReference>
<proteinExistence type="predicted"/>